<dbReference type="Gene3D" id="3.40.190.80">
    <property type="match status" value="1"/>
</dbReference>
<dbReference type="EMBL" id="BAAABM010000047">
    <property type="protein sequence ID" value="GAA0355638.1"/>
    <property type="molecule type" value="Genomic_DNA"/>
</dbReference>
<organism evidence="4 5">
    <name type="scientific">Actinoallomurus spadix</name>
    <dbReference type="NCBI Taxonomy" id="79912"/>
    <lineage>
        <taxon>Bacteria</taxon>
        <taxon>Bacillati</taxon>
        <taxon>Actinomycetota</taxon>
        <taxon>Actinomycetes</taxon>
        <taxon>Streptosporangiales</taxon>
        <taxon>Thermomonosporaceae</taxon>
        <taxon>Actinoallomurus</taxon>
    </lineage>
</organism>
<evidence type="ECO:0000256" key="2">
    <source>
        <dbReference type="ARBA" id="ARBA00013106"/>
    </source>
</evidence>
<dbReference type="SUPFAM" id="SSF56655">
    <property type="entry name" value="Carbohydrate phosphatase"/>
    <property type="match status" value="1"/>
</dbReference>
<dbReference type="PROSITE" id="PS00630">
    <property type="entry name" value="IMP_2"/>
    <property type="match status" value="1"/>
</dbReference>
<reference evidence="5" key="1">
    <citation type="journal article" date="2019" name="Int. J. Syst. Evol. Microbiol.">
        <title>The Global Catalogue of Microorganisms (GCM) 10K type strain sequencing project: providing services to taxonomists for standard genome sequencing and annotation.</title>
        <authorList>
            <consortium name="The Broad Institute Genomics Platform"/>
            <consortium name="The Broad Institute Genome Sequencing Center for Infectious Disease"/>
            <person name="Wu L."/>
            <person name="Ma J."/>
        </authorList>
    </citation>
    <scope>NUCLEOTIDE SEQUENCE [LARGE SCALE GENOMIC DNA]</scope>
    <source>
        <strain evidence="5">JCM 3146</strain>
    </source>
</reference>
<accession>A0ABP3GX00</accession>
<proteinExistence type="predicted"/>
<comment type="caution">
    <text evidence="4">The sequence shown here is derived from an EMBL/GenBank/DDBJ whole genome shotgun (WGS) entry which is preliminary data.</text>
</comment>
<comment type="catalytic activity">
    <reaction evidence="1">
        <text>a myo-inositol phosphate + H2O = myo-inositol + phosphate</text>
        <dbReference type="Rhea" id="RHEA:24056"/>
        <dbReference type="ChEBI" id="CHEBI:15377"/>
        <dbReference type="ChEBI" id="CHEBI:17268"/>
        <dbReference type="ChEBI" id="CHEBI:43474"/>
        <dbReference type="ChEBI" id="CHEBI:84139"/>
        <dbReference type="EC" id="3.1.3.25"/>
    </reaction>
</comment>
<dbReference type="PRINTS" id="PR00377">
    <property type="entry name" value="IMPHPHTASES"/>
</dbReference>
<dbReference type="EC" id="3.1.3.25" evidence="2"/>
<dbReference type="Gene3D" id="3.30.540.10">
    <property type="entry name" value="Fructose-1,6-Bisphosphatase, subunit A, domain 1"/>
    <property type="match status" value="1"/>
</dbReference>
<evidence type="ECO:0000313" key="5">
    <source>
        <dbReference type="Proteomes" id="UP001501822"/>
    </source>
</evidence>
<dbReference type="Pfam" id="PF00459">
    <property type="entry name" value="Inositol_P"/>
    <property type="match status" value="1"/>
</dbReference>
<dbReference type="InterPro" id="IPR000760">
    <property type="entry name" value="Inositol_monophosphatase-like"/>
</dbReference>
<dbReference type="PANTHER" id="PTHR43028">
    <property type="entry name" value="3'(2'),5'-BISPHOSPHATE NUCLEOTIDASE 1"/>
    <property type="match status" value="1"/>
</dbReference>
<gene>
    <name evidence="4" type="ORF">GCM10010151_51570</name>
</gene>
<dbReference type="Proteomes" id="UP001501822">
    <property type="component" value="Unassembled WGS sequence"/>
</dbReference>
<dbReference type="PANTHER" id="PTHR43028:SF5">
    <property type="entry name" value="3'(2'),5'-BISPHOSPHATE NUCLEOTIDASE 1"/>
    <property type="match status" value="1"/>
</dbReference>
<dbReference type="CDD" id="cd01638">
    <property type="entry name" value="CysQ"/>
    <property type="match status" value="1"/>
</dbReference>
<evidence type="ECO:0000256" key="3">
    <source>
        <dbReference type="SAM" id="MobiDB-lite"/>
    </source>
</evidence>
<protein>
    <recommendedName>
        <fullName evidence="2">inositol-phosphate phosphatase</fullName>
        <ecNumber evidence="2">3.1.3.25</ecNumber>
    </recommendedName>
</protein>
<dbReference type="InterPro" id="IPR050725">
    <property type="entry name" value="CysQ/Inositol_MonoPase"/>
</dbReference>
<dbReference type="InterPro" id="IPR020550">
    <property type="entry name" value="Inositol_monophosphatase_CS"/>
</dbReference>
<name>A0ABP3GX00_9ACTN</name>
<keyword evidence="5" id="KW-1185">Reference proteome</keyword>
<evidence type="ECO:0000313" key="4">
    <source>
        <dbReference type="EMBL" id="GAA0355638.1"/>
    </source>
</evidence>
<feature type="region of interest" description="Disordered" evidence="3">
    <location>
        <begin position="128"/>
        <end position="147"/>
    </location>
</feature>
<sequence length="256" mass="27251">MIHDDHALARDLATEAGALLLRLRADSGFADVRTLRDTGDREAHLCLTEALARQRPGDAVLSEEGKDDLGRLDADRVWIIDPLDGTHEYGEEGRADWAVHVALWERGADGTGRLTAGAVALPAQGRTLSTAEPPALPPLPDPSRIRMTVSRSRPPAFLDRLVEEVEQDVRIMPIGSAGAKVAAVLLGDIDAYVHAGGQYEWDSAAPVAVALAAGAHASRIDGSPLTYNHENTLLPDILVCHPDLAPTLLAGIRAVS</sequence>
<dbReference type="RefSeq" id="WP_252802012.1">
    <property type="nucleotide sequence ID" value="NZ_BAAABM010000047.1"/>
</dbReference>
<evidence type="ECO:0000256" key="1">
    <source>
        <dbReference type="ARBA" id="ARBA00001033"/>
    </source>
</evidence>